<dbReference type="PIRSF" id="PIRSF000126">
    <property type="entry name" value="11-beta-HSD1"/>
    <property type="match status" value="1"/>
</dbReference>
<dbReference type="Proteomes" id="UP001254813">
    <property type="component" value="Unassembled WGS sequence"/>
</dbReference>
<dbReference type="PANTHER" id="PTHR43115:SF4">
    <property type="entry name" value="DEHYDROGENASE_REDUCTASE SDR FAMILY MEMBER 11"/>
    <property type="match status" value="1"/>
</dbReference>
<dbReference type="InterPro" id="IPR036291">
    <property type="entry name" value="NAD(P)-bd_dom_sf"/>
</dbReference>
<feature type="domain" description="Ketoreductase" evidence="4">
    <location>
        <begin position="11"/>
        <end position="196"/>
    </location>
</feature>
<reference evidence="5 6" key="1">
    <citation type="submission" date="2022-06" db="EMBL/GenBank/DDBJ databases">
        <title>Halogeometricum sp. a new haloarchaeum isolate from saline soil.</title>
        <authorList>
            <person name="Strakova D."/>
            <person name="Galisteo C."/>
            <person name="Sanchez-Porro C."/>
            <person name="Ventosa A."/>
        </authorList>
    </citation>
    <scope>NUCLEOTIDE SEQUENCE [LARGE SCALE GENOMIC DNA]</scope>
    <source>
        <strain evidence="6">S3BR25-2</strain>
    </source>
</reference>
<dbReference type="PROSITE" id="PS00061">
    <property type="entry name" value="ADH_SHORT"/>
    <property type="match status" value="1"/>
</dbReference>
<gene>
    <name evidence="5" type="ORF">NDI79_03750</name>
</gene>
<sequence length="253" mass="27396">MEAITENLDGKAALVTGASSGIGEQTAKALAESGASVALAARREDELQQLADEIESDGGETLVVPTDVTDEDEVAEMVDRTHEEFGSVDVLVNNAGVMLLEHVEDADTDNFRQMVEVNLLGLMDVTHEVLPYMQKQGEGHIVNISSVAGRKAMAGGAGYNATKFGVNGFTEALRQEVTGENDIRTTLIEPGFVETELAEHIPDDEQQEQTKEMYEQMDVLQPEDIARSIAFAVGQPTHVDVNELLIRPTSQEL</sequence>
<keyword evidence="2" id="KW-0560">Oxidoreductase</keyword>
<dbReference type="Pfam" id="PF00106">
    <property type="entry name" value="adh_short"/>
    <property type="match status" value="1"/>
</dbReference>
<evidence type="ECO:0000259" key="4">
    <source>
        <dbReference type="SMART" id="SM00822"/>
    </source>
</evidence>
<dbReference type="PANTHER" id="PTHR43115">
    <property type="entry name" value="DEHYDROGENASE/REDUCTASE SDR FAMILY MEMBER 11"/>
    <property type="match status" value="1"/>
</dbReference>
<dbReference type="PRINTS" id="PR00081">
    <property type="entry name" value="GDHRDH"/>
</dbReference>
<evidence type="ECO:0000256" key="2">
    <source>
        <dbReference type="ARBA" id="ARBA00023002"/>
    </source>
</evidence>
<comment type="caution">
    <text evidence="5">The sequence shown here is derived from an EMBL/GenBank/DDBJ whole genome shotgun (WGS) entry which is preliminary data.</text>
</comment>
<evidence type="ECO:0000313" key="6">
    <source>
        <dbReference type="Proteomes" id="UP001254813"/>
    </source>
</evidence>
<organism evidence="5 6">
    <name type="scientific">Halogeometricum luteum</name>
    <dbReference type="NCBI Taxonomy" id="2950537"/>
    <lineage>
        <taxon>Archaea</taxon>
        <taxon>Methanobacteriati</taxon>
        <taxon>Methanobacteriota</taxon>
        <taxon>Stenosarchaea group</taxon>
        <taxon>Halobacteria</taxon>
        <taxon>Halobacteriales</taxon>
        <taxon>Haloferacaceae</taxon>
        <taxon>Halogeometricum</taxon>
    </lineage>
</organism>
<protein>
    <submittedName>
        <fullName evidence="5">SDR family NAD(P)-dependent oxidoreductase</fullName>
    </submittedName>
</protein>
<dbReference type="InterPro" id="IPR020904">
    <property type="entry name" value="Sc_DH/Rdtase_CS"/>
</dbReference>
<proteinExistence type="inferred from homology"/>
<dbReference type="SMART" id="SM00822">
    <property type="entry name" value="PKS_KR"/>
    <property type="match status" value="1"/>
</dbReference>
<name>A0ABU2FXP0_9EURY</name>
<evidence type="ECO:0000313" key="5">
    <source>
        <dbReference type="EMBL" id="MDS0293285.1"/>
    </source>
</evidence>
<evidence type="ECO:0000256" key="3">
    <source>
        <dbReference type="RuleBase" id="RU000363"/>
    </source>
</evidence>
<evidence type="ECO:0000256" key="1">
    <source>
        <dbReference type="ARBA" id="ARBA00006484"/>
    </source>
</evidence>
<dbReference type="RefSeq" id="WP_310927105.1">
    <property type="nucleotide sequence ID" value="NZ_JAMQOQ010000001.1"/>
</dbReference>
<dbReference type="SUPFAM" id="SSF51735">
    <property type="entry name" value="NAD(P)-binding Rossmann-fold domains"/>
    <property type="match status" value="1"/>
</dbReference>
<accession>A0ABU2FXP0</accession>
<dbReference type="EMBL" id="JAMQOQ010000001">
    <property type="protein sequence ID" value="MDS0293285.1"/>
    <property type="molecule type" value="Genomic_DNA"/>
</dbReference>
<comment type="similarity">
    <text evidence="1 3">Belongs to the short-chain dehydrogenases/reductases (SDR) family.</text>
</comment>
<dbReference type="InterPro" id="IPR057326">
    <property type="entry name" value="KR_dom"/>
</dbReference>
<dbReference type="Gene3D" id="3.40.50.720">
    <property type="entry name" value="NAD(P)-binding Rossmann-like Domain"/>
    <property type="match status" value="1"/>
</dbReference>
<dbReference type="InterPro" id="IPR002347">
    <property type="entry name" value="SDR_fam"/>
</dbReference>
<keyword evidence="6" id="KW-1185">Reference proteome</keyword>
<dbReference type="PRINTS" id="PR00080">
    <property type="entry name" value="SDRFAMILY"/>
</dbReference>